<feature type="coiled-coil region" evidence="2">
    <location>
        <begin position="138"/>
        <end position="172"/>
    </location>
</feature>
<comment type="caution">
    <text evidence="4">The sequence shown here is derived from an EMBL/GenBank/DDBJ whole genome shotgun (WGS) entry which is preliminary data.</text>
</comment>
<dbReference type="NCBIfam" id="TIGR01730">
    <property type="entry name" value="RND_mfp"/>
    <property type="match status" value="1"/>
</dbReference>
<sequence>MKRSTNLFILVILIGAAIAVTAYLWPVKETKPDKDRPLMKEITTSSKTKFAKGVVKSLDEAEISSKVVGLIRGIKAAENESVEKGQSLVILDDREARAQSKEAEASWAKAKANYEKAAIDYERYERLYKRDAITLNELQDSETKLKLLKGEYNEAEARLEYARAMLQNYTLTSPIKGIVTRKYLEVGEITKQGTPVLLVANPEALRIKAELDETDVGGVFDGQKVEVLVDAFPGRIFKGFVEKISKDVKRKAVRTFDPVNWMDINSQEITIMLDSFEGLKIGMTVDVKFLY</sequence>
<dbReference type="Pfam" id="PF25973">
    <property type="entry name" value="BSH_CzcB"/>
    <property type="match status" value="1"/>
</dbReference>
<dbReference type="Gene3D" id="2.40.30.170">
    <property type="match status" value="1"/>
</dbReference>
<comment type="similarity">
    <text evidence="1">Belongs to the membrane fusion protein (MFP) (TC 8.A.1) family.</text>
</comment>
<evidence type="ECO:0000313" key="5">
    <source>
        <dbReference type="Proteomes" id="UP000178797"/>
    </source>
</evidence>
<dbReference type="Gene3D" id="1.10.287.470">
    <property type="entry name" value="Helix hairpin bin"/>
    <property type="match status" value="1"/>
</dbReference>
<feature type="domain" description="CzcB-like barrel-sandwich hybrid" evidence="3">
    <location>
        <begin position="61"/>
        <end position="201"/>
    </location>
</feature>
<dbReference type="SUPFAM" id="SSF111369">
    <property type="entry name" value="HlyD-like secretion proteins"/>
    <property type="match status" value="1"/>
</dbReference>
<evidence type="ECO:0000259" key="3">
    <source>
        <dbReference type="Pfam" id="PF25973"/>
    </source>
</evidence>
<dbReference type="GO" id="GO:1990281">
    <property type="term" value="C:efflux pump complex"/>
    <property type="evidence" value="ECO:0007669"/>
    <property type="project" value="TreeGrafter"/>
</dbReference>
<gene>
    <name evidence="4" type="ORF">A2W05_06190</name>
</gene>
<name>A0A1F7RWZ1_9BACT</name>
<evidence type="ECO:0000256" key="2">
    <source>
        <dbReference type="SAM" id="Coils"/>
    </source>
</evidence>
<accession>A0A1F7RWZ1</accession>
<dbReference type="InterPro" id="IPR006143">
    <property type="entry name" value="RND_pump_MFP"/>
</dbReference>
<dbReference type="PANTHER" id="PTHR30469">
    <property type="entry name" value="MULTIDRUG RESISTANCE PROTEIN MDTA"/>
    <property type="match status" value="1"/>
</dbReference>
<evidence type="ECO:0000313" key="4">
    <source>
        <dbReference type="EMBL" id="OGL46075.1"/>
    </source>
</evidence>
<dbReference type="Gene3D" id="2.40.50.100">
    <property type="match status" value="1"/>
</dbReference>
<organism evidence="4 5">
    <name type="scientific">Candidatus Schekmanbacteria bacterium RBG_16_38_10</name>
    <dbReference type="NCBI Taxonomy" id="1817879"/>
    <lineage>
        <taxon>Bacteria</taxon>
        <taxon>Candidatus Schekmaniibacteriota</taxon>
    </lineage>
</organism>
<dbReference type="Proteomes" id="UP000178797">
    <property type="component" value="Unassembled WGS sequence"/>
</dbReference>
<dbReference type="GO" id="GO:0015562">
    <property type="term" value="F:efflux transmembrane transporter activity"/>
    <property type="evidence" value="ECO:0007669"/>
    <property type="project" value="TreeGrafter"/>
</dbReference>
<evidence type="ECO:0000256" key="1">
    <source>
        <dbReference type="ARBA" id="ARBA00009477"/>
    </source>
</evidence>
<dbReference type="PANTHER" id="PTHR30469:SF15">
    <property type="entry name" value="HLYD FAMILY OF SECRETION PROTEINS"/>
    <property type="match status" value="1"/>
</dbReference>
<dbReference type="AlphaFoldDB" id="A0A1F7RWZ1"/>
<protein>
    <recommendedName>
        <fullName evidence="3">CzcB-like barrel-sandwich hybrid domain-containing protein</fullName>
    </recommendedName>
</protein>
<dbReference type="EMBL" id="MGDE01000105">
    <property type="protein sequence ID" value="OGL46075.1"/>
    <property type="molecule type" value="Genomic_DNA"/>
</dbReference>
<keyword evidence="2" id="KW-0175">Coiled coil</keyword>
<dbReference type="InterPro" id="IPR058647">
    <property type="entry name" value="BSH_CzcB-like"/>
</dbReference>
<reference evidence="4 5" key="1">
    <citation type="journal article" date="2016" name="Nat. Commun.">
        <title>Thousands of microbial genomes shed light on interconnected biogeochemical processes in an aquifer system.</title>
        <authorList>
            <person name="Anantharaman K."/>
            <person name="Brown C.T."/>
            <person name="Hug L.A."/>
            <person name="Sharon I."/>
            <person name="Castelle C.J."/>
            <person name="Probst A.J."/>
            <person name="Thomas B.C."/>
            <person name="Singh A."/>
            <person name="Wilkins M.J."/>
            <person name="Karaoz U."/>
            <person name="Brodie E.L."/>
            <person name="Williams K.H."/>
            <person name="Hubbard S.S."/>
            <person name="Banfield J.F."/>
        </authorList>
    </citation>
    <scope>NUCLEOTIDE SEQUENCE [LARGE SCALE GENOMIC DNA]</scope>
</reference>
<proteinExistence type="inferred from homology"/>